<comment type="caution">
    <text evidence="1">The sequence shown here is derived from an EMBL/GenBank/DDBJ whole genome shotgun (WGS) entry which is preliminary data.</text>
</comment>
<name>A0A8S0TH83_OLEEU</name>
<dbReference type="AlphaFoldDB" id="A0A8S0TH83"/>
<evidence type="ECO:0000313" key="1">
    <source>
        <dbReference type="EMBL" id="CAA3004870.1"/>
    </source>
</evidence>
<proteinExistence type="predicted"/>
<protein>
    <submittedName>
        <fullName evidence="1">Uncharacterized protein</fullName>
    </submittedName>
</protein>
<accession>A0A8S0TH83</accession>
<keyword evidence="2" id="KW-1185">Reference proteome</keyword>
<evidence type="ECO:0000313" key="2">
    <source>
        <dbReference type="Proteomes" id="UP000594638"/>
    </source>
</evidence>
<organism evidence="1 2">
    <name type="scientific">Olea europaea subsp. europaea</name>
    <dbReference type="NCBI Taxonomy" id="158383"/>
    <lineage>
        <taxon>Eukaryota</taxon>
        <taxon>Viridiplantae</taxon>
        <taxon>Streptophyta</taxon>
        <taxon>Embryophyta</taxon>
        <taxon>Tracheophyta</taxon>
        <taxon>Spermatophyta</taxon>
        <taxon>Magnoliopsida</taxon>
        <taxon>eudicotyledons</taxon>
        <taxon>Gunneridae</taxon>
        <taxon>Pentapetalae</taxon>
        <taxon>asterids</taxon>
        <taxon>lamiids</taxon>
        <taxon>Lamiales</taxon>
        <taxon>Oleaceae</taxon>
        <taxon>Oleeae</taxon>
        <taxon>Olea</taxon>
    </lineage>
</organism>
<feature type="non-terminal residue" evidence="1">
    <location>
        <position position="84"/>
    </location>
</feature>
<sequence>MNIICILIGVRLAYRARPCVIIHLRSECGPRRYPAQAEKRLMRDKPAASRGAGRAPEASRCFLPVELLGTRMSSRVFACDDKLP</sequence>
<gene>
    <name evidence="1" type="ORF">OLEA9_A062599</name>
</gene>
<dbReference type="Gramene" id="OE9A062599T1">
    <property type="protein sequence ID" value="OE9A062599C1"/>
    <property type="gene ID" value="OE9A062599"/>
</dbReference>
<reference evidence="1 2" key="1">
    <citation type="submission" date="2019-12" db="EMBL/GenBank/DDBJ databases">
        <authorList>
            <person name="Alioto T."/>
            <person name="Alioto T."/>
            <person name="Gomez Garrido J."/>
        </authorList>
    </citation>
    <scope>NUCLEOTIDE SEQUENCE [LARGE SCALE GENOMIC DNA]</scope>
</reference>
<dbReference type="Proteomes" id="UP000594638">
    <property type="component" value="Unassembled WGS sequence"/>
</dbReference>
<dbReference type="EMBL" id="CACTIH010006699">
    <property type="protein sequence ID" value="CAA3004870.1"/>
    <property type="molecule type" value="Genomic_DNA"/>
</dbReference>